<dbReference type="RefSeq" id="WP_115490538.1">
    <property type="nucleotide sequence ID" value="NZ_QRBB01000001.1"/>
</dbReference>
<dbReference type="InterPro" id="IPR028082">
    <property type="entry name" value="Peripla_BP_I"/>
</dbReference>
<keyword evidence="1" id="KW-0678">Repressor</keyword>
<dbReference type="PROSITE" id="PS50932">
    <property type="entry name" value="HTH_LACI_2"/>
    <property type="match status" value="1"/>
</dbReference>
<evidence type="ECO:0000313" key="6">
    <source>
        <dbReference type="EMBL" id="RDS76303.1"/>
    </source>
</evidence>
<protein>
    <submittedName>
        <fullName evidence="6">LacI family transcriptional regulator</fullName>
    </submittedName>
</protein>
<dbReference type="CDD" id="cd01392">
    <property type="entry name" value="HTH_LacI"/>
    <property type="match status" value="1"/>
</dbReference>
<dbReference type="SMART" id="SM00354">
    <property type="entry name" value="HTH_LACI"/>
    <property type="match status" value="1"/>
</dbReference>
<reference evidence="6 7" key="1">
    <citation type="submission" date="2018-07" db="EMBL/GenBank/DDBJ databases">
        <title>Erythrobacter nanhaiensis sp. nov., a novel member of the genus Erythrobacter isolated from the South China Sea.</title>
        <authorList>
            <person name="Chen X."/>
            <person name="Liu J."/>
        </authorList>
    </citation>
    <scope>NUCLEOTIDE SEQUENCE [LARGE SCALE GENOMIC DNA]</scope>
    <source>
        <strain evidence="6 7">S-5</strain>
    </source>
</reference>
<feature type="domain" description="HTH lacI-type" evidence="5">
    <location>
        <begin position="5"/>
        <end position="59"/>
    </location>
</feature>
<keyword evidence="3" id="KW-0238">DNA-binding</keyword>
<organism evidence="6 7">
    <name type="scientific">Alteriqipengyuania lutimaris</name>
    <dbReference type="NCBI Taxonomy" id="1538146"/>
    <lineage>
        <taxon>Bacteria</taxon>
        <taxon>Pseudomonadati</taxon>
        <taxon>Pseudomonadota</taxon>
        <taxon>Alphaproteobacteria</taxon>
        <taxon>Sphingomonadales</taxon>
        <taxon>Erythrobacteraceae</taxon>
        <taxon>Alteriqipengyuania</taxon>
    </lineage>
</organism>
<keyword evidence="4" id="KW-0804">Transcription</keyword>
<gene>
    <name evidence="6" type="ORF">DL238_00840</name>
</gene>
<evidence type="ECO:0000256" key="4">
    <source>
        <dbReference type="ARBA" id="ARBA00023163"/>
    </source>
</evidence>
<dbReference type="Gene3D" id="1.10.260.40">
    <property type="entry name" value="lambda repressor-like DNA-binding domains"/>
    <property type="match status" value="1"/>
</dbReference>
<dbReference type="GO" id="GO:0000976">
    <property type="term" value="F:transcription cis-regulatory region binding"/>
    <property type="evidence" value="ECO:0007669"/>
    <property type="project" value="TreeGrafter"/>
</dbReference>
<evidence type="ECO:0000256" key="3">
    <source>
        <dbReference type="ARBA" id="ARBA00023125"/>
    </source>
</evidence>
<dbReference type="SUPFAM" id="SSF53822">
    <property type="entry name" value="Periplasmic binding protein-like I"/>
    <property type="match status" value="1"/>
</dbReference>
<dbReference type="EMBL" id="QRBB01000001">
    <property type="protein sequence ID" value="RDS76303.1"/>
    <property type="molecule type" value="Genomic_DNA"/>
</dbReference>
<dbReference type="InterPro" id="IPR046335">
    <property type="entry name" value="LacI/GalR-like_sensor"/>
</dbReference>
<dbReference type="SUPFAM" id="SSF47413">
    <property type="entry name" value="lambda repressor-like DNA-binding domains"/>
    <property type="match status" value="1"/>
</dbReference>
<dbReference type="PROSITE" id="PS00356">
    <property type="entry name" value="HTH_LACI_1"/>
    <property type="match status" value="1"/>
</dbReference>
<dbReference type="OrthoDB" id="8433438at2"/>
<sequence length="340" mass="36170">MRAMTTIRDVAKAAGVSVATASRALNGMTNVTRTTRERIEAAASQLDYVPHSGARSLTRQRTDTIGVVLPDLFGEFFSEMIRGIDLVVHGAGKTLLLGNMHGSAVETGQAVRAMRGRVDGLLVMPPDSSAETIPDALVRDLPMVLLSAGSAAGTIPFVTVDNYAGARLVTEHLIDCGARSIVHLAGPENNRDAGERELGFRDVLRERLGQDEPLILRGDFREGAGGEAARRLLAEGHAYDAVFAANDMMAVDLMAELREAGIEAGRDILLAGFDDIPLARYVTPQLTTVHSDIMHLGSSAARLLLRAMGGEQLQPADSLVIEPTLAVRGSTCKIGPAKED</sequence>
<keyword evidence="7" id="KW-1185">Reference proteome</keyword>
<dbReference type="PANTHER" id="PTHR30146:SF151">
    <property type="entry name" value="HTH-TYPE TRANSCRIPTIONAL REPRESSOR CYTR"/>
    <property type="match status" value="1"/>
</dbReference>
<dbReference type="AlphaFoldDB" id="A0A395LHG1"/>
<evidence type="ECO:0000259" key="5">
    <source>
        <dbReference type="PROSITE" id="PS50932"/>
    </source>
</evidence>
<proteinExistence type="predicted"/>
<dbReference type="Pfam" id="PF13377">
    <property type="entry name" value="Peripla_BP_3"/>
    <property type="match status" value="1"/>
</dbReference>
<accession>A0A395LHG1</accession>
<dbReference type="PRINTS" id="PR00036">
    <property type="entry name" value="HTHLACI"/>
</dbReference>
<dbReference type="Pfam" id="PF00356">
    <property type="entry name" value="LacI"/>
    <property type="match status" value="1"/>
</dbReference>
<dbReference type="GO" id="GO:0003700">
    <property type="term" value="F:DNA-binding transcription factor activity"/>
    <property type="evidence" value="ECO:0007669"/>
    <property type="project" value="TreeGrafter"/>
</dbReference>
<dbReference type="Gene3D" id="3.40.50.2300">
    <property type="match status" value="2"/>
</dbReference>
<name>A0A395LHG1_9SPHN</name>
<evidence type="ECO:0000313" key="7">
    <source>
        <dbReference type="Proteomes" id="UP000254101"/>
    </source>
</evidence>
<dbReference type="InterPro" id="IPR000843">
    <property type="entry name" value="HTH_LacI"/>
</dbReference>
<keyword evidence="2" id="KW-0805">Transcription regulation</keyword>
<comment type="caution">
    <text evidence="6">The sequence shown here is derived from an EMBL/GenBank/DDBJ whole genome shotgun (WGS) entry which is preliminary data.</text>
</comment>
<evidence type="ECO:0000256" key="1">
    <source>
        <dbReference type="ARBA" id="ARBA00022491"/>
    </source>
</evidence>
<dbReference type="CDD" id="cd06267">
    <property type="entry name" value="PBP1_LacI_sugar_binding-like"/>
    <property type="match status" value="1"/>
</dbReference>
<dbReference type="InterPro" id="IPR010982">
    <property type="entry name" value="Lambda_DNA-bd_dom_sf"/>
</dbReference>
<dbReference type="Proteomes" id="UP000254101">
    <property type="component" value="Unassembled WGS sequence"/>
</dbReference>
<dbReference type="PANTHER" id="PTHR30146">
    <property type="entry name" value="LACI-RELATED TRANSCRIPTIONAL REPRESSOR"/>
    <property type="match status" value="1"/>
</dbReference>
<evidence type="ECO:0000256" key="2">
    <source>
        <dbReference type="ARBA" id="ARBA00023015"/>
    </source>
</evidence>